<dbReference type="EMBL" id="JAGIKZ010000014">
    <property type="protein sequence ID" value="MBP2242015.1"/>
    <property type="molecule type" value="Genomic_DNA"/>
</dbReference>
<name>A0ABS4RGJ6_9BACI</name>
<gene>
    <name evidence="2" type="ORF">J2Z40_002588</name>
</gene>
<proteinExistence type="predicted"/>
<feature type="coiled-coil region" evidence="1">
    <location>
        <begin position="26"/>
        <end position="120"/>
    </location>
</feature>
<dbReference type="Gene3D" id="1.20.5.340">
    <property type="match status" value="1"/>
</dbReference>
<evidence type="ECO:0000313" key="2">
    <source>
        <dbReference type="EMBL" id="MBP2242015.1"/>
    </source>
</evidence>
<protein>
    <submittedName>
        <fullName evidence="2">Chromosome segregation ATPase</fullName>
    </submittedName>
</protein>
<evidence type="ECO:0000313" key="3">
    <source>
        <dbReference type="Proteomes" id="UP001519293"/>
    </source>
</evidence>
<comment type="caution">
    <text evidence="2">The sequence shown here is derived from an EMBL/GenBank/DDBJ whole genome shotgun (WGS) entry which is preliminary data.</text>
</comment>
<keyword evidence="1" id="KW-0175">Coiled coil</keyword>
<dbReference type="RefSeq" id="WP_066397732.1">
    <property type="nucleotide sequence ID" value="NZ_JAGIKZ010000014.1"/>
</dbReference>
<dbReference type="SUPFAM" id="SSF57997">
    <property type="entry name" value="Tropomyosin"/>
    <property type="match status" value="1"/>
</dbReference>
<keyword evidence="3" id="KW-1185">Reference proteome</keyword>
<sequence length="151" mass="17577">MEQLLKEILEQVKGHSKRFDAIDSRLGQLDERLGNVENRIDNVDQRLGNVKNRIDNVDQRLGNVENRIDNVDQRLGNVENKLDSLEEIINNHATEFKSHFRQIETKLDQHEKQFQILSDQIIGTKIDIKHLSGKTGVHDTEINQLKKRIHV</sequence>
<reference evidence="2 3" key="1">
    <citation type="submission" date="2021-03" db="EMBL/GenBank/DDBJ databases">
        <title>Genomic Encyclopedia of Type Strains, Phase IV (KMG-IV): sequencing the most valuable type-strain genomes for metagenomic binning, comparative biology and taxonomic classification.</title>
        <authorList>
            <person name="Goeker M."/>
        </authorList>
    </citation>
    <scope>NUCLEOTIDE SEQUENCE [LARGE SCALE GENOMIC DNA]</scope>
    <source>
        <strain evidence="2 3">DSM 26675</strain>
    </source>
</reference>
<dbReference type="Proteomes" id="UP001519293">
    <property type="component" value="Unassembled WGS sequence"/>
</dbReference>
<dbReference type="Gene3D" id="1.20.1260.80">
    <property type="match status" value="1"/>
</dbReference>
<evidence type="ECO:0000256" key="1">
    <source>
        <dbReference type="SAM" id="Coils"/>
    </source>
</evidence>
<accession>A0ABS4RGJ6</accession>
<organism evidence="2 3">
    <name type="scientific">Cytobacillus eiseniae</name>
    <dbReference type="NCBI Taxonomy" id="762947"/>
    <lineage>
        <taxon>Bacteria</taxon>
        <taxon>Bacillati</taxon>
        <taxon>Bacillota</taxon>
        <taxon>Bacilli</taxon>
        <taxon>Bacillales</taxon>
        <taxon>Bacillaceae</taxon>
        <taxon>Cytobacillus</taxon>
    </lineage>
</organism>